<protein>
    <submittedName>
        <fullName evidence="2">Unc-79 homolog, NALCN channel complex subunit</fullName>
    </submittedName>
</protein>
<dbReference type="GeneTree" id="ENSGT00390000011802"/>
<feature type="region of interest" description="Disordered" evidence="1">
    <location>
        <begin position="1869"/>
        <end position="1888"/>
    </location>
</feature>
<feature type="region of interest" description="Disordered" evidence="1">
    <location>
        <begin position="1822"/>
        <end position="1851"/>
    </location>
</feature>
<feature type="region of interest" description="Disordered" evidence="1">
    <location>
        <begin position="1568"/>
        <end position="1588"/>
    </location>
</feature>
<dbReference type="Pfam" id="PF14776">
    <property type="entry name" value="UNC-79"/>
    <property type="match status" value="1"/>
</dbReference>
<dbReference type="PANTHER" id="PTHR21696">
    <property type="entry name" value="PROTEIN UNC-79 HOMOLOG"/>
    <property type="match status" value="1"/>
</dbReference>
<feature type="compositionally biased region" description="Polar residues" evidence="1">
    <location>
        <begin position="842"/>
        <end position="854"/>
    </location>
</feature>
<feature type="compositionally biased region" description="Low complexity" evidence="1">
    <location>
        <begin position="1515"/>
        <end position="1534"/>
    </location>
</feature>
<feature type="region of interest" description="Disordered" evidence="1">
    <location>
        <begin position="1752"/>
        <end position="1772"/>
    </location>
</feature>
<feature type="region of interest" description="Disordered" evidence="1">
    <location>
        <begin position="1515"/>
        <end position="1551"/>
    </location>
</feature>
<feature type="region of interest" description="Disordered" evidence="1">
    <location>
        <begin position="1150"/>
        <end position="1171"/>
    </location>
</feature>
<reference evidence="2" key="2">
    <citation type="submission" date="2025-09" db="UniProtKB">
        <authorList>
            <consortium name="Ensembl"/>
        </authorList>
    </citation>
    <scope>IDENTIFICATION</scope>
</reference>
<feature type="compositionally biased region" description="Basic and acidic residues" evidence="1">
    <location>
        <begin position="1760"/>
        <end position="1771"/>
    </location>
</feature>
<accession>A0A8C5F6W0</accession>
<evidence type="ECO:0000256" key="1">
    <source>
        <dbReference type="SAM" id="MobiDB-lite"/>
    </source>
</evidence>
<dbReference type="PANTHER" id="PTHR21696:SF2">
    <property type="entry name" value="PROTEIN UNC-79 HOMOLOG"/>
    <property type="match status" value="1"/>
</dbReference>
<reference evidence="2" key="1">
    <citation type="submission" date="2025-08" db="UniProtKB">
        <authorList>
            <consortium name="Ensembl"/>
        </authorList>
    </citation>
    <scope>IDENTIFICATION</scope>
</reference>
<dbReference type="InterPro" id="IPR024855">
    <property type="entry name" value="UNC79"/>
</dbReference>
<feature type="region of interest" description="Disordered" evidence="1">
    <location>
        <begin position="1711"/>
        <end position="1739"/>
    </location>
</feature>
<organism evidence="2 3">
    <name type="scientific">Gadus morhua</name>
    <name type="common">Atlantic cod</name>
    <dbReference type="NCBI Taxonomy" id="8049"/>
    <lineage>
        <taxon>Eukaryota</taxon>
        <taxon>Metazoa</taxon>
        <taxon>Chordata</taxon>
        <taxon>Craniata</taxon>
        <taxon>Vertebrata</taxon>
        <taxon>Euteleostomi</taxon>
        <taxon>Actinopterygii</taxon>
        <taxon>Neopterygii</taxon>
        <taxon>Teleostei</taxon>
        <taxon>Neoteleostei</taxon>
        <taxon>Acanthomorphata</taxon>
        <taxon>Zeiogadaria</taxon>
        <taxon>Gadariae</taxon>
        <taxon>Gadiformes</taxon>
        <taxon>Gadoidei</taxon>
        <taxon>Gadidae</taxon>
        <taxon>Gadus</taxon>
    </lineage>
</organism>
<dbReference type="Proteomes" id="UP000694546">
    <property type="component" value="Chromosome 5"/>
</dbReference>
<feature type="region of interest" description="Disordered" evidence="1">
    <location>
        <begin position="1672"/>
        <end position="1694"/>
    </location>
</feature>
<sequence>NIYPVPSGTDIANTLKYFSQTLLSVLRDAPSGRGGQGQQSRDAQLSEYPSLDYQGLYVTLVTLLDLVPLLQHGQHDLGQSIFYTTTCLLPFLSDDILSTLPYTMISTLATFPPFLHKDIIEYLSTSFLPMAILGSTRREGGVPAYVNLSASSMLMIAMQYTSNPVYHCQLLECLMKHKQEVWKDLLYVISYGPSQVKPPAVQMLFHYWPNLKPPGAISEYRGLQYTAWNPIHCQHIECHNAINKPAVKMCIDPTLSVALGDKPPPLYICEECSQRIAGDHPDWLVDVLLPQGEQEKFIFLNCSSHVRRAVVTCFSAGCCGRHGNRPVRYCKRCHVNHHSSEVGAAAETHLYQTSPPPINTRECGAEELVCTVEAVISLLKEAEIHAEQREFEMNRRRQMGLSASDHSLDNIDFDNKEDDQHDQRLLSQFGIWFLVSLCTPNENTPTESLARLVSMVFQWFHSTAYMMDDEVGSLVEKLKPQFVTKWLKGVCDVRFDVMVMCLLPKPVEFARVGGYWDKSCTTVTQLKEGLNRILCLIPYNVISQPLWECFMPEWLEAIRTEVPDHQLKEFREVLSKMFDIELCPLPFSMEEMFGFISCRFSGYPASVQEQALLWLHVLSQLDIVVPLQLLIGMFSDGVNSVKELANQRKARVSDLTGTTGARRVSVVSDPGRRGQLNTLSPFPSPFRSPFHSPLHCSPFKNLGHAAGTCALDLDCDDDDMNLGCFILMFDLILKQMELQDDGVMLGLDSSLGKDIVGIINNVFQAPWGGSHTCHKDEKALECSLCHSSILCYQLGCELLERLTPREEIRLVEPTDSLEETLLLPQTDFSLGTDAGTEEGDNPNGTSTDNATTKSNSEKKFSYQQLPVSLKLIYTILQEMSKFEEPDILFNMLNCLRILCLHGECLYLARKDHPHFLSYIQEKMIIPSLWSILKCEFCQLASLAVPQLLHALSLSNGADIFWNLIDTHFNSKDWKVRFEAVEKVAVLCRFLDIGSVTKNHLLKYSLAHAFCCFLASVEDVNPAVATRARLLLDTIKRPALQGLCLCLDFQFDTVVRDRPIILSKLLLLHSLKKEIPALSWEFFVNRFETLSLEAQLHLDCNKEFPFPTTITAVRTNVANLSDAAMWKIRRARFARNRQKSVRSLRDSVKAPSDGKRAFSLPESLSSRLTKQEHSTLTLGDMIEKTPSPEEDSGIRDVLPEDAGIDHQTVHMLIMVLMKFMAKDQSSAELDIGSAKAFNTVKRHLYVLLGFDQQEGCFMIAPQKMRTTTCFNAFIAGIAQVMDYNIGLGKQLLPLVVQVLKYCTCPQLRHYFQQPPRCSLWALRPHIRQMWLKTLLVILYKYPYREIEGSKMILHLIHITINTLNAQYHSCRPHATAGPLYSDNSNMSRYSEKEKEEDSVFDESDIHDTPTGVGNKESQTFFARLKRIGGSKSVKYQPVELNAKKSDIELSECREGGGLPDTILHCVREESTRKKRLQAMHKQKSLDISNTDSLLYNLDEHRRKSCIDRCDLQAPSTAAPASSSSAAASSLHSRSSVRVEGSDLPNRRCSRDSAKPVIPEVRLSCMETFEDRPDQGTSSAGSAQGKGDEQDLIDLSSDCTSIPEKHSLLSMSDSDSLVFEPLPPLRIVESDEEFDLDAVVGSRLNGGGKIPVSPVSAGAGGSRPLSPLVQVSVENCSHGGGSPRPAALPDPADHVCHESPMTLKQKRDLLRKTPHLPDTSLDDASVSLEGGPAGGVGASPLARPTVFLDIPEDAAEPASSDPKADRDSTETEFKIQIVPRQRKQRKIAVSAIQREYLDITFNTLDKPGEQPADGDHKVLSALENPRESASAPTLEAALPETSHRSSVSTQYRQAKRGSLGALTMSQLMKRQLEHQSSAPHNISTWDTGPTKTSLLSAPSTVSMFVPAPEEFIDEQPTTMSDRCRDCGAVLEEYDEETLGLAVVVLSMFIHLSPDLAAPMLLDIMQSVGRLASSNNFPGQAESMLIPGNAAGVAKQFLRCMFHQLAPNGILPQLFQSNIKDGSFLRTLASSLVDFNDLSSVAALNMLLEGLNNKKSLPAGGTMLHCLDNIATFMEALPMDSPSNLWTTICNQFQTFLAKLPSVLPLKCPVDSSLRIIICLLKIPTTNATRSLLEPFSKLVSFVIQYGVFSLSYLVELCGLCYRTFNKERDKFYMSRIVVMELLQALKFKSPLPDTNLLLLVQFVCADIGTRLAESTIIQKHMISSLPVCSTAAMECMRQYTSELLDFIADMHTLTKLKSHMKACCHPLHEDTFGGNLKVGLAQVAAMEISKGNHRDNKAVVRYLPWLYHPPSAMQQGPKEFIECVSHIRQLSWLLLGSLTHCALFQGSTACMPIPLDAGSHIADHLIVILIGFPEQSKTSVLHMCSLFHAFMFAQLWTIYCEQAAAAPALQNQNHNEFSSSAILTGLEFWSRVTPSILQLMAHNKVMVEMVCLHVISLMEALQECNSTIFVKLIPMWLPMIQSNLKHLSAGLQLRLQAIQNRVNHQSLQGQAPGALPLALRKWLQCTQFKMAQVEIQSSEAASQFYPM</sequence>
<keyword evidence="3" id="KW-1185">Reference proteome</keyword>
<feature type="region of interest" description="Disordered" evidence="1">
    <location>
        <begin position="832"/>
        <end position="857"/>
    </location>
</feature>
<proteinExistence type="predicted"/>
<dbReference type="Ensembl" id="ENSGMOT00000011549.2">
    <property type="protein sequence ID" value="ENSGMOP00000011247.2"/>
    <property type="gene ID" value="ENSGMOG00000010489.2"/>
</dbReference>
<name>A0A8C5F6W0_GADMO</name>
<gene>
    <name evidence="2" type="primary">UNC79</name>
</gene>
<evidence type="ECO:0000313" key="2">
    <source>
        <dbReference type="Ensembl" id="ENSGMOP00000011247.2"/>
    </source>
</evidence>
<evidence type="ECO:0000313" key="3">
    <source>
        <dbReference type="Proteomes" id="UP000694546"/>
    </source>
</evidence>